<evidence type="ECO:0000313" key="1">
    <source>
        <dbReference type="EnsemblMetazoa" id="Aqu2.1.40780_001"/>
    </source>
</evidence>
<reference evidence="1" key="1">
    <citation type="submission" date="2017-05" db="UniProtKB">
        <authorList>
            <consortium name="EnsemblMetazoa"/>
        </authorList>
    </citation>
    <scope>IDENTIFICATION</scope>
</reference>
<protein>
    <submittedName>
        <fullName evidence="1">Uncharacterized protein</fullName>
    </submittedName>
</protein>
<proteinExistence type="predicted"/>
<sequence length="41" mass="4582">MVDSGRRVLVLFTKTRSKSILNREESLVERLTLIHTSAGAP</sequence>
<accession>A0A1X7VLT2</accession>
<dbReference type="AlphaFoldDB" id="A0A1X7VLT2"/>
<dbReference type="EnsemblMetazoa" id="Aqu2.1.40780_001">
    <property type="protein sequence ID" value="Aqu2.1.40780_001"/>
    <property type="gene ID" value="Aqu2.1.40780"/>
</dbReference>
<name>A0A1X7VLT2_AMPQE</name>
<dbReference type="InParanoid" id="A0A1X7VLT2"/>
<organism evidence="1">
    <name type="scientific">Amphimedon queenslandica</name>
    <name type="common">Sponge</name>
    <dbReference type="NCBI Taxonomy" id="400682"/>
    <lineage>
        <taxon>Eukaryota</taxon>
        <taxon>Metazoa</taxon>
        <taxon>Porifera</taxon>
        <taxon>Demospongiae</taxon>
        <taxon>Heteroscleromorpha</taxon>
        <taxon>Haplosclerida</taxon>
        <taxon>Niphatidae</taxon>
        <taxon>Amphimedon</taxon>
    </lineage>
</organism>